<sequence length="152" mass="16999">MVVKKYKESARIMKFSEIDENSWPELQPYLDTCLIPISGLTGEETPWEATEKVARAGQWLAPLEQAFRGRTVTMPAYHYEAGEAEDADRINRLIGQWRGIGFRFVVVVSGQATLAGERLNADLVIQPGPGEEEPNAERISKSVAALWRKPQA</sequence>
<gene>
    <name evidence="1" type="ORF">FPL14_26945</name>
</gene>
<dbReference type="Pfam" id="PF10673">
    <property type="entry name" value="DUF2487"/>
    <property type="match status" value="1"/>
</dbReference>
<reference evidence="1 2" key="1">
    <citation type="submission" date="2019-07" db="EMBL/GenBank/DDBJ databases">
        <authorList>
            <person name="Kim J.K."/>
            <person name="Cheong H.-M."/>
            <person name="Choi Y."/>
            <person name="Hwang K.J."/>
            <person name="Lee S."/>
            <person name="Choi C."/>
        </authorList>
    </citation>
    <scope>NUCLEOTIDE SEQUENCE [LARGE SCALE GENOMIC DNA]</scope>
    <source>
        <strain evidence="1 2">KS 22</strain>
    </source>
</reference>
<dbReference type="AlphaFoldDB" id="A0A7G5C5B4"/>
<dbReference type="EMBL" id="CP041969">
    <property type="protein sequence ID" value="QMV44398.1"/>
    <property type="molecule type" value="Genomic_DNA"/>
</dbReference>
<name>A0A7G5C5B4_9BACL</name>
<protein>
    <submittedName>
        <fullName evidence="1">DUF2487 family protein</fullName>
    </submittedName>
</protein>
<accession>A0A7G5C5B4</accession>
<organism evidence="1 2">
    <name type="scientific">Cohnella cholangitidis</name>
    <dbReference type="NCBI Taxonomy" id="2598458"/>
    <lineage>
        <taxon>Bacteria</taxon>
        <taxon>Bacillati</taxon>
        <taxon>Bacillota</taxon>
        <taxon>Bacilli</taxon>
        <taxon>Bacillales</taxon>
        <taxon>Paenibacillaceae</taxon>
        <taxon>Cohnella</taxon>
    </lineage>
</organism>
<evidence type="ECO:0000313" key="1">
    <source>
        <dbReference type="EMBL" id="QMV44398.1"/>
    </source>
</evidence>
<dbReference type="KEGG" id="cchl:FPL14_26945"/>
<dbReference type="InterPro" id="IPR019615">
    <property type="entry name" value="DUF2487"/>
</dbReference>
<keyword evidence="2" id="KW-1185">Reference proteome</keyword>
<dbReference type="Proteomes" id="UP000515679">
    <property type="component" value="Chromosome"/>
</dbReference>
<evidence type="ECO:0000313" key="2">
    <source>
        <dbReference type="Proteomes" id="UP000515679"/>
    </source>
</evidence>
<proteinExistence type="predicted"/>